<dbReference type="EMBL" id="CAEZXR010000132">
    <property type="protein sequence ID" value="CAB4707023.1"/>
    <property type="molecule type" value="Genomic_DNA"/>
</dbReference>
<organism evidence="2">
    <name type="scientific">freshwater metagenome</name>
    <dbReference type="NCBI Taxonomy" id="449393"/>
    <lineage>
        <taxon>unclassified sequences</taxon>
        <taxon>metagenomes</taxon>
        <taxon>ecological metagenomes</taxon>
    </lineage>
</organism>
<gene>
    <name evidence="2" type="ORF">UFOPK2579_01239</name>
</gene>
<evidence type="ECO:0000313" key="2">
    <source>
        <dbReference type="EMBL" id="CAB4707023.1"/>
    </source>
</evidence>
<evidence type="ECO:0000256" key="1">
    <source>
        <dbReference type="SAM" id="MobiDB-lite"/>
    </source>
</evidence>
<protein>
    <submittedName>
        <fullName evidence="2">Unannotated protein</fullName>
    </submittedName>
</protein>
<feature type="region of interest" description="Disordered" evidence="1">
    <location>
        <begin position="97"/>
        <end position="116"/>
    </location>
</feature>
<reference evidence="2" key="1">
    <citation type="submission" date="2020-05" db="EMBL/GenBank/DDBJ databases">
        <authorList>
            <person name="Chiriac C."/>
            <person name="Salcher M."/>
            <person name="Ghai R."/>
            <person name="Kavagutti S V."/>
        </authorList>
    </citation>
    <scope>NUCLEOTIDE SEQUENCE</scope>
</reference>
<name>A0A6J6QC52_9ZZZZ</name>
<sequence length="379" mass="39190">MRQQRDQLGHQLTLALHRLEAVGGLHDVVRGHALQHGHLQAGRLGHHQVGAVARQGAVGGREGRRLGSAAEATDQVAGEVLQGGEAAPAGVVRRGRPAALGPQPGQHLVEGGVVGGRDVPRPYGLPDSRGVEAGEVDPLGDDAVLDVVDGVGDVVGQIHDLSLEAPSRAGRGAGAQPAEDGQIVLVDAELADLAGRAVGVHAVRLGGAATGPGVLRAGVERRAREVETHRTTVVGEGLGLQPGQDPQRLRVALEAAAALAEVGEHPLAVVSERRVAEVVGERRGLGDVGLAAQRTRQVARDLGDLEAVGQPVAHEVVALRTDHLGLGGEAPRGGRVHHPGAVALERRAHRRVDPLRRLGHPALTVGVVVQLGGVHRRRL</sequence>
<proteinExistence type="predicted"/>
<accession>A0A6J6QC52</accession>
<dbReference type="AlphaFoldDB" id="A0A6J6QC52"/>